<dbReference type="GO" id="GO:0035251">
    <property type="term" value="F:UDP-glucosyltransferase activity"/>
    <property type="evidence" value="ECO:0007669"/>
    <property type="project" value="TreeGrafter"/>
</dbReference>
<reference evidence="6" key="2">
    <citation type="submission" date="2019-07" db="EMBL/GenBank/DDBJ databases">
        <authorList>
            <person name="Yang Y."/>
            <person name="Bocs S."/>
            <person name="Baudouin L."/>
        </authorList>
    </citation>
    <scope>NUCLEOTIDE SEQUENCE</scope>
    <source>
        <tissue evidence="6">Spear leaf of Hainan Tall coconut</tissue>
    </source>
</reference>
<reference evidence="6" key="1">
    <citation type="journal article" date="2017" name="Gigascience">
        <title>The genome draft of coconut (Cocos nucifera).</title>
        <authorList>
            <person name="Xiao Y."/>
            <person name="Xu P."/>
            <person name="Fan H."/>
            <person name="Baudouin L."/>
            <person name="Xia W."/>
            <person name="Bocs S."/>
            <person name="Xu J."/>
            <person name="Li Q."/>
            <person name="Guo A."/>
            <person name="Zhou L."/>
            <person name="Li J."/>
            <person name="Wu Y."/>
            <person name="Ma Z."/>
            <person name="Armero A."/>
            <person name="Issali A.E."/>
            <person name="Liu N."/>
            <person name="Peng M."/>
            <person name="Yang Y."/>
        </authorList>
    </citation>
    <scope>NUCLEOTIDE SEQUENCE</scope>
    <source>
        <tissue evidence="6">Spear leaf of Hainan Tall coconut</tissue>
    </source>
</reference>
<name>A0A8K0NCA7_COCNU</name>
<keyword evidence="3 4" id="KW-0808">Transferase</keyword>
<keyword evidence="2 4" id="KW-0328">Glycosyltransferase</keyword>
<dbReference type="OrthoDB" id="731962at2759"/>
<dbReference type="SUPFAM" id="SSF53756">
    <property type="entry name" value="UDP-Glycosyltransferase/glycogen phosphorylase"/>
    <property type="match status" value="1"/>
</dbReference>
<dbReference type="InterPro" id="IPR002213">
    <property type="entry name" value="UDP_glucos_trans"/>
</dbReference>
<dbReference type="AlphaFoldDB" id="A0A8K0NCA7"/>
<dbReference type="Gene3D" id="3.40.50.2000">
    <property type="entry name" value="Glycogen Phosphorylase B"/>
    <property type="match status" value="2"/>
</dbReference>
<proteinExistence type="inferred from homology"/>
<dbReference type="EC" id="2.4.1.-" evidence="5"/>
<evidence type="ECO:0000313" key="7">
    <source>
        <dbReference type="Proteomes" id="UP000797356"/>
    </source>
</evidence>
<sequence length="482" mass="52975">MGSASEELHILFFPLLAPGHMIPMVDMAKLFVARGVKATILTTPANAVAVQSTIKCANASLRHRITVALLHFPSSAADDGENMSCLPTHAARQNFLSSLASLRQPFDQVLREHHPDCVVADMFYPWTLSLAKELGIPLLFFHGMSFLTLCVDHSMHRPNSPFESLPDDPKTVVVLGLPHRIELKRSQIPDLSKVSSSLVDLFRQLGEAEMGCTGVLVNSFYELEPDFTDHYKKVTGRKAWPVGPASLCNKDFDEKSSRGDTACIDWANCLSWLDGKPTSSVLYVCFGSLFQFPPAQLREMALGFEASNTPFIWVVRDKSSEWLPEGYEERVVGGGKGMIIRGWAAQLLILNHPAVGGFLTHCGWNSCLEAVSAGLPMVTWPLFADQFYNERLIVDVLKVGIGVGATEYVVEEEEIRVVKGDVIGRVVSRVMGGGEEAEGLRKRARELGEMARRAVEVGGSSYVAMGELIKELNEAKAARENN</sequence>
<accession>A0A8K0NCA7</accession>
<dbReference type="CDD" id="cd03784">
    <property type="entry name" value="GT1_Gtf-like"/>
    <property type="match status" value="1"/>
</dbReference>
<dbReference type="PANTHER" id="PTHR48047:SF45">
    <property type="entry name" value="SCOPOLETIN GLUCOSYLTRANSFERASE-LIKE"/>
    <property type="match status" value="1"/>
</dbReference>
<dbReference type="Proteomes" id="UP000797356">
    <property type="component" value="Chromosome 14"/>
</dbReference>
<dbReference type="InterPro" id="IPR035595">
    <property type="entry name" value="UDP_glycos_trans_CS"/>
</dbReference>
<protein>
    <recommendedName>
        <fullName evidence="5">Glycosyltransferase</fullName>
        <ecNumber evidence="5">2.4.1.-</ecNumber>
    </recommendedName>
</protein>
<dbReference type="Pfam" id="PF00201">
    <property type="entry name" value="UDPGT"/>
    <property type="match status" value="1"/>
</dbReference>
<comment type="similarity">
    <text evidence="1 4">Belongs to the UDP-glycosyltransferase family.</text>
</comment>
<evidence type="ECO:0000256" key="5">
    <source>
        <dbReference type="RuleBase" id="RU362057"/>
    </source>
</evidence>
<evidence type="ECO:0000256" key="4">
    <source>
        <dbReference type="RuleBase" id="RU003718"/>
    </source>
</evidence>
<dbReference type="PROSITE" id="PS00375">
    <property type="entry name" value="UDPGT"/>
    <property type="match status" value="1"/>
</dbReference>
<dbReference type="FunFam" id="3.40.50.2000:FF:000063">
    <property type="entry name" value="Glycosyltransferase"/>
    <property type="match status" value="1"/>
</dbReference>
<evidence type="ECO:0000256" key="3">
    <source>
        <dbReference type="ARBA" id="ARBA00022679"/>
    </source>
</evidence>
<gene>
    <name evidence="6" type="ORF">COCNU_14G004900</name>
</gene>
<comment type="caution">
    <text evidence="6">The sequence shown here is derived from an EMBL/GenBank/DDBJ whole genome shotgun (WGS) entry which is preliminary data.</text>
</comment>
<organism evidence="6 7">
    <name type="scientific">Cocos nucifera</name>
    <name type="common">Coconut palm</name>
    <dbReference type="NCBI Taxonomy" id="13894"/>
    <lineage>
        <taxon>Eukaryota</taxon>
        <taxon>Viridiplantae</taxon>
        <taxon>Streptophyta</taxon>
        <taxon>Embryophyta</taxon>
        <taxon>Tracheophyta</taxon>
        <taxon>Spermatophyta</taxon>
        <taxon>Magnoliopsida</taxon>
        <taxon>Liliopsida</taxon>
        <taxon>Arecaceae</taxon>
        <taxon>Arecoideae</taxon>
        <taxon>Cocoseae</taxon>
        <taxon>Attaleinae</taxon>
        <taxon>Cocos</taxon>
    </lineage>
</organism>
<evidence type="ECO:0000256" key="2">
    <source>
        <dbReference type="ARBA" id="ARBA00022676"/>
    </source>
</evidence>
<keyword evidence="7" id="KW-1185">Reference proteome</keyword>
<dbReference type="EMBL" id="CM017885">
    <property type="protein sequence ID" value="KAG1368022.1"/>
    <property type="molecule type" value="Genomic_DNA"/>
</dbReference>
<dbReference type="PANTHER" id="PTHR48047">
    <property type="entry name" value="GLYCOSYLTRANSFERASE"/>
    <property type="match status" value="1"/>
</dbReference>
<evidence type="ECO:0000256" key="1">
    <source>
        <dbReference type="ARBA" id="ARBA00009995"/>
    </source>
</evidence>
<evidence type="ECO:0000313" key="6">
    <source>
        <dbReference type="EMBL" id="KAG1368022.1"/>
    </source>
</evidence>